<reference evidence="3" key="1">
    <citation type="submission" date="2020-01" db="EMBL/GenBank/DDBJ databases">
        <authorList>
            <consortium name="DOE Joint Genome Institute"/>
            <person name="Haridas S."/>
            <person name="Albert R."/>
            <person name="Binder M."/>
            <person name="Bloem J."/>
            <person name="Labutti K."/>
            <person name="Salamov A."/>
            <person name="Andreopoulos B."/>
            <person name="Baker S.E."/>
            <person name="Barry K."/>
            <person name="Bills G."/>
            <person name="Bluhm B.H."/>
            <person name="Cannon C."/>
            <person name="Castanera R."/>
            <person name="Culley D.E."/>
            <person name="Daum C."/>
            <person name="Ezra D."/>
            <person name="Gonzalez J.B."/>
            <person name="Henrissat B."/>
            <person name="Kuo A."/>
            <person name="Liang C."/>
            <person name="Lipzen A."/>
            <person name="Lutzoni F."/>
            <person name="Magnuson J."/>
            <person name="Mondo S."/>
            <person name="Nolan M."/>
            <person name="Ohm R."/>
            <person name="Pangilinan J."/>
            <person name="Park H.-J."/>
            <person name="Ramirez L."/>
            <person name="Alfaro M."/>
            <person name="Sun H."/>
            <person name="Tritt A."/>
            <person name="Yoshinaga Y."/>
            <person name="Zwiers L.-H."/>
            <person name="Turgeon B.G."/>
            <person name="Goodwin S.B."/>
            <person name="Spatafora J.W."/>
            <person name="Crous P.W."/>
            <person name="Grigoriev I.V."/>
        </authorList>
    </citation>
    <scope>NUCLEOTIDE SEQUENCE</scope>
    <source>
        <strain evidence="3">P77</strain>
    </source>
</reference>
<dbReference type="EC" id="3.2.1.14" evidence="1"/>
<dbReference type="GO" id="GO:0005975">
    <property type="term" value="P:carbohydrate metabolic process"/>
    <property type="evidence" value="ECO:0007669"/>
    <property type="project" value="InterPro"/>
</dbReference>
<dbReference type="GO" id="GO:0008061">
    <property type="term" value="F:chitin binding"/>
    <property type="evidence" value="ECO:0007669"/>
    <property type="project" value="InterPro"/>
</dbReference>
<organism evidence="3 4">
    <name type="scientific">Decorospora gaudefroyi</name>
    <dbReference type="NCBI Taxonomy" id="184978"/>
    <lineage>
        <taxon>Eukaryota</taxon>
        <taxon>Fungi</taxon>
        <taxon>Dikarya</taxon>
        <taxon>Ascomycota</taxon>
        <taxon>Pezizomycotina</taxon>
        <taxon>Dothideomycetes</taxon>
        <taxon>Pleosporomycetidae</taxon>
        <taxon>Pleosporales</taxon>
        <taxon>Pleosporineae</taxon>
        <taxon>Pleosporaceae</taxon>
        <taxon>Decorospora</taxon>
    </lineage>
</organism>
<dbReference type="Gene3D" id="3.20.20.80">
    <property type="entry name" value="Glycosidases"/>
    <property type="match status" value="1"/>
</dbReference>
<dbReference type="InterPro" id="IPR050314">
    <property type="entry name" value="Glycosyl_Hydrlase_18"/>
</dbReference>
<proteinExistence type="predicted"/>
<feature type="domain" description="GH18" evidence="2">
    <location>
        <begin position="1"/>
        <end position="207"/>
    </location>
</feature>
<sequence>MANATATFQPKVSVSTIRSEFPGSKVMIAVGGWGDDIGYFDVSRTDASIEAFANDIDTMLTNTGADGVDIDWEFPGGNGEDYKQVPNSKKVYQIAAFPKLLSAIRRKIGNKILSIAVPGKKEDMIAYTAETGPKIWPHVDYINVISYDLMNRRDNITAHHTSVAGTESVIKNYLSIGAPPQKINLGFAFYAKYFTIGEECISPPRIG</sequence>
<evidence type="ECO:0000256" key="1">
    <source>
        <dbReference type="ARBA" id="ARBA00012729"/>
    </source>
</evidence>
<dbReference type="PANTHER" id="PTHR11177">
    <property type="entry name" value="CHITINASE"/>
    <property type="match status" value="1"/>
</dbReference>
<dbReference type="InterPro" id="IPR011583">
    <property type="entry name" value="Chitinase_II/V-like_cat"/>
</dbReference>
<evidence type="ECO:0000259" key="2">
    <source>
        <dbReference type="PROSITE" id="PS51910"/>
    </source>
</evidence>
<keyword evidence="3" id="KW-0378">Hydrolase</keyword>
<protein>
    <recommendedName>
        <fullName evidence="1">chitinase</fullName>
        <ecNumber evidence="1">3.2.1.14</ecNumber>
    </recommendedName>
</protein>
<evidence type="ECO:0000313" key="4">
    <source>
        <dbReference type="Proteomes" id="UP000800040"/>
    </source>
</evidence>
<dbReference type="GO" id="GO:0006032">
    <property type="term" value="P:chitin catabolic process"/>
    <property type="evidence" value="ECO:0007669"/>
    <property type="project" value="TreeGrafter"/>
</dbReference>
<dbReference type="PANTHER" id="PTHR11177:SF337">
    <property type="entry name" value="CHITINASE"/>
    <property type="match status" value="1"/>
</dbReference>
<dbReference type="AlphaFoldDB" id="A0A6A5K891"/>
<keyword evidence="4" id="KW-1185">Reference proteome</keyword>
<name>A0A6A5K891_9PLEO</name>
<gene>
    <name evidence="3" type="ORF">BDW02DRAFT_560803</name>
</gene>
<dbReference type="Proteomes" id="UP000800040">
    <property type="component" value="Unassembled WGS sequence"/>
</dbReference>
<dbReference type="Pfam" id="PF00704">
    <property type="entry name" value="Glyco_hydro_18"/>
    <property type="match status" value="1"/>
</dbReference>
<dbReference type="OrthoDB" id="73875at2759"/>
<accession>A0A6A5K891</accession>
<dbReference type="InterPro" id="IPR001223">
    <property type="entry name" value="Glyco_hydro18_cat"/>
</dbReference>
<dbReference type="EMBL" id="ML975435">
    <property type="protein sequence ID" value="KAF1829573.1"/>
    <property type="molecule type" value="Genomic_DNA"/>
</dbReference>
<dbReference type="InterPro" id="IPR017853">
    <property type="entry name" value="GH"/>
</dbReference>
<dbReference type="GO" id="GO:0005576">
    <property type="term" value="C:extracellular region"/>
    <property type="evidence" value="ECO:0007669"/>
    <property type="project" value="TreeGrafter"/>
</dbReference>
<dbReference type="SMART" id="SM00636">
    <property type="entry name" value="Glyco_18"/>
    <property type="match status" value="1"/>
</dbReference>
<dbReference type="PROSITE" id="PS51910">
    <property type="entry name" value="GH18_2"/>
    <property type="match status" value="1"/>
</dbReference>
<dbReference type="SUPFAM" id="SSF51445">
    <property type="entry name" value="(Trans)glycosidases"/>
    <property type="match status" value="1"/>
</dbReference>
<dbReference type="GO" id="GO:0008843">
    <property type="term" value="F:endochitinase activity"/>
    <property type="evidence" value="ECO:0007669"/>
    <property type="project" value="UniProtKB-EC"/>
</dbReference>
<evidence type="ECO:0000313" key="3">
    <source>
        <dbReference type="EMBL" id="KAF1829573.1"/>
    </source>
</evidence>